<organism evidence="1 2">
    <name type="scientific">Entomophthora muscae</name>
    <dbReference type="NCBI Taxonomy" id="34485"/>
    <lineage>
        <taxon>Eukaryota</taxon>
        <taxon>Fungi</taxon>
        <taxon>Fungi incertae sedis</taxon>
        <taxon>Zoopagomycota</taxon>
        <taxon>Entomophthoromycotina</taxon>
        <taxon>Entomophthoromycetes</taxon>
        <taxon>Entomophthorales</taxon>
        <taxon>Entomophthoraceae</taxon>
        <taxon>Entomophthora</taxon>
    </lineage>
</organism>
<evidence type="ECO:0000313" key="2">
    <source>
        <dbReference type="Proteomes" id="UP001165960"/>
    </source>
</evidence>
<reference evidence="1" key="1">
    <citation type="submission" date="2022-04" db="EMBL/GenBank/DDBJ databases">
        <title>Genome of the entomopathogenic fungus Entomophthora muscae.</title>
        <authorList>
            <person name="Elya C."/>
            <person name="Lovett B.R."/>
            <person name="Lee E."/>
            <person name="Macias A.M."/>
            <person name="Hajek A.E."/>
            <person name="De Bivort B.L."/>
            <person name="Kasson M.T."/>
            <person name="De Fine Licht H.H."/>
            <person name="Stajich J.E."/>
        </authorList>
    </citation>
    <scope>NUCLEOTIDE SEQUENCE</scope>
    <source>
        <strain evidence="1">Berkeley</strain>
    </source>
</reference>
<dbReference type="EMBL" id="QTSX02001531">
    <property type="protein sequence ID" value="KAJ9080698.1"/>
    <property type="molecule type" value="Genomic_DNA"/>
</dbReference>
<gene>
    <name evidence="1" type="ORF">DSO57_1022218</name>
</gene>
<dbReference type="Proteomes" id="UP001165960">
    <property type="component" value="Unassembled WGS sequence"/>
</dbReference>
<protein>
    <submittedName>
        <fullName evidence="1">Uncharacterized protein</fullName>
    </submittedName>
</protein>
<comment type="caution">
    <text evidence="1">The sequence shown here is derived from an EMBL/GenBank/DDBJ whole genome shotgun (WGS) entry which is preliminary data.</text>
</comment>
<proteinExistence type="predicted"/>
<evidence type="ECO:0000313" key="1">
    <source>
        <dbReference type="EMBL" id="KAJ9080698.1"/>
    </source>
</evidence>
<keyword evidence="2" id="KW-1185">Reference proteome</keyword>
<name>A0ACC2U1L8_9FUNG</name>
<accession>A0ACC2U1L8</accession>
<sequence>MLKIALHAESIAAQKFPAHGTPISSPSANLLQSKGKARKSGAAAFPYQPLINLSLTMDHVDVVLSAFVNKQGGVIRSPLPHTHCLYIKLDSYNGHVRIRSDSYPTIHPETDPKLKTPTVLLFRSWTHDSLG</sequence>